<reference evidence="6" key="2">
    <citation type="submission" date="2018-02" db="EMBL/GenBank/DDBJ databases">
        <title>Phenotypic characterization and whole genome analysis of multidrug-resistant, extended-spectrum beta-lactamase-producing bacteria isolated from dogs in Germany.</title>
        <authorList>
            <person name="Williamson C."/>
        </authorList>
    </citation>
    <scope>NUCLEOTIDE SEQUENCE [LARGE SCALE GENOMIC DNA]</scope>
    <source>
        <strain evidence="6">AFG_SD03_1510_Ahy_093</strain>
    </source>
</reference>
<organism evidence="5 6">
    <name type="scientific">Aeromonas hydrophila</name>
    <dbReference type="NCBI Taxonomy" id="644"/>
    <lineage>
        <taxon>Bacteria</taxon>
        <taxon>Pseudomonadati</taxon>
        <taxon>Pseudomonadota</taxon>
        <taxon>Gammaproteobacteria</taxon>
        <taxon>Aeromonadales</taxon>
        <taxon>Aeromonadaceae</taxon>
        <taxon>Aeromonas</taxon>
    </lineage>
</organism>
<evidence type="ECO:0000313" key="6">
    <source>
        <dbReference type="Proteomes" id="UP000253075"/>
    </source>
</evidence>
<dbReference type="PRINTS" id="PR00080">
    <property type="entry name" value="SDRFAMILY"/>
</dbReference>
<reference evidence="5 6" key="1">
    <citation type="journal article" date="2018" name="PLoS ONE">
        <title>Phenotypic characterization and whole genome analysis of extended-spectrum beta-lactamase-producing bacteria isolated from dogs in Germany.</title>
        <authorList>
            <person name="Boehmer T."/>
            <person name="Vogler A.J."/>
            <person name="Thomas A."/>
            <person name="Sauer S."/>
            <person name="Hergenroether M."/>
            <person name="Straubinger R.K."/>
            <person name="Birdsell D."/>
            <person name="Keim P."/>
            <person name="Sahl J.W."/>
            <person name="Williamson C.H."/>
            <person name="Riehm J.M."/>
        </authorList>
    </citation>
    <scope>NUCLEOTIDE SEQUENCE [LARGE SCALE GENOMIC DNA]</scope>
    <source>
        <strain evidence="5 6">AFG_SD03_1510_Ahy_093</strain>
    </source>
</reference>
<comment type="caution">
    <text evidence="5">The sequence shown here is derived from an EMBL/GenBank/DDBJ whole genome shotgun (WGS) entry which is preliminary data.</text>
</comment>
<dbReference type="PANTHER" id="PTHR44196:SF1">
    <property type="entry name" value="DEHYDROGENASE_REDUCTASE SDR FAMILY MEMBER 7B"/>
    <property type="match status" value="1"/>
</dbReference>
<dbReference type="PANTHER" id="PTHR44196">
    <property type="entry name" value="DEHYDROGENASE/REDUCTASE SDR FAMILY MEMBER 7B"/>
    <property type="match status" value="1"/>
</dbReference>
<proteinExistence type="inferred from homology"/>
<dbReference type="EMBL" id="PUTQ01000002">
    <property type="protein sequence ID" value="RCF52943.1"/>
    <property type="molecule type" value="Genomic_DNA"/>
</dbReference>
<dbReference type="Gene3D" id="3.40.50.720">
    <property type="entry name" value="NAD(P)-binding Rossmann-like Domain"/>
    <property type="match status" value="1"/>
</dbReference>
<evidence type="ECO:0000256" key="3">
    <source>
        <dbReference type="RuleBase" id="RU000363"/>
    </source>
</evidence>
<dbReference type="GO" id="GO:0016491">
    <property type="term" value="F:oxidoreductase activity"/>
    <property type="evidence" value="ECO:0007669"/>
    <property type="project" value="UniProtKB-KW"/>
</dbReference>
<comment type="similarity">
    <text evidence="1 3">Belongs to the short-chain dehydrogenases/reductases (SDR) family.</text>
</comment>
<dbReference type="CDD" id="cd05233">
    <property type="entry name" value="SDR_c"/>
    <property type="match status" value="1"/>
</dbReference>
<dbReference type="SUPFAM" id="SSF51735">
    <property type="entry name" value="NAD(P)-binding Rossmann-fold domains"/>
    <property type="match status" value="1"/>
</dbReference>
<gene>
    <name evidence="5" type="ORF">C6C11_02310</name>
</gene>
<dbReference type="SMART" id="SM00822">
    <property type="entry name" value="PKS_KR"/>
    <property type="match status" value="1"/>
</dbReference>
<evidence type="ECO:0000256" key="2">
    <source>
        <dbReference type="ARBA" id="ARBA00023002"/>
    </source>
</evidence>
<dbReference type="Pfam" id="PF00106">
    <property type="entry name" value="adh_short"/>
    <property type="match status" value="1"/>
</dbReference>
<dbReference type="InterPro" id="IPR002347">
    <property type="entry name" value="SDR_fam"/>
</dbReference>
<evidence type="ECO:0000313" key="5">
    <source>
        <dbReference type="EMBL" id="RCF52943.1"/>
    </source>
</evidence>
<dbReference type="PRINTS" id="PR00081">
    <property type="entry name" value="GDHRDH"/>
</dbReference>
<feature type="domain" description="Ketoreductase" evidence="4">
    <location>
        <begin position="6"/>
        <end position="181"/>
    </location>
</feature>
<sequence>MKLEGKLVLLTGASGGIGEALAQELAAQGAHLLLHGRRASALERLRKELPHPERHQTVIADLGSPQERAKLLQHPALDEGLDVLINNAGCNQFAWLEDQSSEQVERQLLLNVEAPIQLTRMLLPRLRKPAVIMNVGSSFGAIGYAGYSVYCASKFALRGFSEALGREQEGTGIQVLHFAPRATRTRLNSEAAYEMNAELGTHTDSPQDVAEEAVIALCNETRRSWLGWPEKLFVRLNGLLPGLVDRALAKQKPIIERYARHAAPAAGNSGHTTSVMTEKER</sequence>
<dbReference type="InterPro" id="IPR057326">
    <property type="entry name" value="KR_dom"/>
</dbReference>
<dbReference type="RefSeq" id="WP_113994182.1">
    <property type="nucleotide sequence ID" value="NZ_JACLAM010000001.1"/>
</dbReference>
<dbReference type="PROSITE" id="PS00061">
    <property type="entry name" value="ADH_SHORT"/>
    <property type="match status" value="1"/>
</dbReference>
<accession>A0ABD7GD94</accession>
<protein>
    <submittedName>
        <fullName evidence="5">Short chain dehydrogenase</fullName>
    </submittedName>
</protein>
<dbReference type="Proteomes" id="UP000253075">
    <property type="component" value="Unassembled WGS sequence"/>
</dbReference>
<dbReference type="InterPro" id="IPR020904">
    <property type="entry name" value="Sc_DH/Rdtase_CS"/>
</dbReference>
<dbReference type="NCBIfam" id="NF006565">
    <property type="entry name" value="PRK09072.1"/>
    <property type="match status" value="1"/>
</dbReference>
<dbReference type="AlphaFoldDB" id="A0ABD7GD94"/>
<dbReference type="InterPro" id="IPR036291">
    <property type="entry name" value="NAD(P)-bd_dom_sf"/>
</dbReference>
<evidence type="ECO:0000256" key="1">
    <source>
        <dbReference type="ARBA" id="ARBA00006484"/>
    </source>
</evidence>
<keyword evidence="2" id="KW-0560">Oxidoreductase</keyword>
<name>A0ABD7GD94_AERHY</name>
<evidence type="ECO:0000259" key="4">
    <source>
        <dbReference type="SMART" id="SM00822"/>
    </source>
</evidence>